<evidence type="ECO:0000313" key="3">
    <source>
        <dbReference type="EMBL" id="OUE08747.1"/>
    </source>
</evidence>
<keyword evidence="1" id="KW-0547">Nucleotide-binding</keyword>
<keyword evidence="1" id="KW-0648">Protein biosynthesis</keyword>
<comment type="catalytic activity">
    <reaction evidence="1">
        <text>L-glutamyl-tRNA(Gln) + L-glutamine + ATP + H2O = L-glutaminyl-tRNA(Gln) + L-glutamate + ADP + phosphate + H(+)</text>
        <dbReference type="Rhea" id="RHEA:17521"/>
        <dbReference type="Rhea" id="RHEA-COMP:9681"/>
        <dbReference type="Rhea" id="RHEA-COMP:9684"/>
        <dbReference type="ChEBI" id="CHEBI:15377"/>
        <dbReference type="ChEBI" id="CHEBI:15378"/>
        <dbReference type="ChEBI" id="CHEBI:29985"/>
        <dbReference type="ChEBI" id="CHEBI:30616"/>
        <dbReference type="ChEBI" id="CHEBI:43474"/>
        <dbReference type="ChEBI" id="CHEBI:58359"/>
        <dbReference type="ChEBI" id="CHEBI:78520"/>
        <dbReference type="ChEBI" id="CHEBI:78521"/>
        <dbReference type="ChEBI" id="CHEBI:456216"/>
    </reaction>
</comment>
<evidence type="ECO:0000313" key="4">
    <source>
        <dbReference type="Proteomes" id="UP000195106"/>
    </source>
</evidence>
<dbReference type="PANTHER" id="PTHR15004:SF0">
    <property type="entry name" value="GLUTAMYL-TRNA(GLN) AMIDOTRANSFERASE SUBUNIT C, MITOCHONDRIAL"/>
    <property type="match status" value="1"/>
</dbReference>
<comment type="caution">
    <text evidence="3">The sequence shown here is derived from an EMBL/GenBank/DDBJ whole genome shotgun (WGS) entry which is preliminary data.</text>
</comment>
<dbReference type="Gene3D" id="1.10.20.60">
    <property type="entry name" value="Glu-tRNAGln amidotransferase C subunit, N-terminal domain"/>
    <property type="match status" value="1"/>
</dbReference>
<evidence type="ECO:0000256" key="1">
    <source>
        <dbReference type="HAMAP-Rule" id="MF_00122"/>
    </source>
</evidence>
<proteinExistence type="inferred from homology"/>
<comment type="subunit">
    <text evidence="1">Heterotrimer of A, B and C subunits.</text>
</comment>
<dbReference type="NCBIfam" id="TIGR00135">
    <property type="entry name" value="gatC"/>
    <property type="match status" value="1"/>
</dbReference>
<dbReference type="HAMAP" id="MF_00122">
    <property type="entry name" value="GatC"/>
    <property type="match status" value="1"/>
</dbReference>
<comment type="function">
    <text evidence="1">Allows the formation of correctly charged Asn-tRNA(Asn) or Gln-tRNA(Gln) through the transamidation of misacylated Asp-tRNA(Asn) or Glu-tRNA(Gln) in organisms which lack either or both of asparaginyl-tRNA or glutaminyl-tRNA synthetases. The reaction takes place in the presence of glutamine and ATP through an activated phospho-Asp-tRNA(Asn) or phospho-Glu-tRNA(Gln).</text>
</comment>
<dbReference type="GO" id="GO:0006412">
    <property type="term" value="P:translation"/>
    <property type="evidence" value="ECO:0007669"/>
    <property type="project" value="UniProtKB-UniRule"/>
</dbReference>
<dbReference type="RefSeq" id="WP_094115652.1">
    <property type="nucleotide sequence ID" value="NZ_PSTS01000001.1"/>
</dbReference>
<name>A0A251XTC8_9MICO</name>
<dbReference type="GO" id="GO:0016740">
    <property type="term" value="F:transferase activity"/>
    <property type="evidence" value="ECO:0007669"/>
    <property type="project" value="UniProtKB-KW"/>
</dbReference>
<accession>A0A251XTC8</accession>
<organism evidence="3 4">
    <name type="scientific">Clavibacter michiganensis</name>
    <dbReference type="NCBI Taxonomy" id="28447"/>
    <lineage>
        <taxon>Bacteria</taxon>
        <taxon>Bacillati</taxon>
        <taxon>Actinomycetota</taxon>
        <taxon>Actinomycetes</taxon>
        <taxon>Micrococcales</taxon>
        <taxon>Microbacteriaceae</taxon>
        <taxon>Clavibacter</taxon>
    </lineage>
</organism>
<dbReference type="EC" id="6.3.5.-" evidence="1"/>
<evidence type="ECO:0000256" key="2">
    <source>
        <dbReference type="SAM" id="MobiDB-lite"/>
    </source>
</evidence>
<dbReference type="EMBL" id="MDHJ01000001">
    <property type="protein sequence ID" value="OUE08747.1"/>
    <property type="molecule type" value="Genomic_DNA"/>
</dbReference>
<sequence length="127" mass="13231">MSDTRPEPADATGGETTPARGADGAQTPTEQISREQVEHLAGLARIRLSPEEIATLTEELGLIVDSVAKVTAVATPDVPATSHPIPLVNVYRPDVPGETLTTAQALAGAPEHDGSRFKVSAILGEEQ</sequence>
<dbReference type="Pfam" id="PF02686">
    <property type="entry name" value="GatC"/>
    <property type="match status" value="1"/>
</dbReference>
<keyword evidence="1" id="KW-0067">ATP-binding</keyword>
<comment type="catalytic activity">
    <reaction evidence="1">
        <text>L-aspartyl-tRNA(Asn) + L-glutamine + ATP + H2O = L-asparaginyl-tRNA(Asn) + L-glutamate + ADP + phosphate + 2 H(+)</text>
        <dbReference type="Rhea" id="RHEA:14513"/>
        <dbReference type="Rhea" id="RHEA-COMP:9674"/>
        <dbReference type="Rhea" id="RHEA-COMP:9677"/>
        <dbReference type="ChEBI" id="CHEBI:15377"/>
        <dbReference type="ChEBI" id="CHEBI:15378"/>
        <dbReference type="ChEBI" id="CHEBI:29985"/>
        <dbReference type="ChEBI" id="CHEBI:30616"/>
        <dbReference type="ChEBI" id="CHEBI:43474"/>
        <dbReference type="ChEBI" id="CHEBI:58359"/>
        <dbReference type="ChEBI" id="CHEBI:78515"/>
        <dbReference type="ChEBI" id="CHEBI:78516"/>
        <dbReference type="ChEBI" id="CHEBI:456216"/>
    </reaction>
</comment>
<keyword evidence="3" id="KW-0808">Transferase</keyword>
<dbReference type="InterPro" id="IPR003837">
    <property type="entry name" value="GatC"/>
</dbReference>
<dbReference type="Proteomes" id="UP000195106">
    <property type="component" value="Unassembled WGS sequence"/>
</dbReference>
<reference evidence="3 4" key="1">
    <citation type="submission" date="2016-08" db="EMBL/GenBank/DDBJ databases">
        <title>Genome sequence of Clavibacter michiganensis spp. strain CASJ009.</title>
        <authorList>
            <person name="Thapa S.P."/>
            <person name="Coaker G."/>
        </authorList>
    </citation>
    <scope>NUCLEOTIDE SEQUENCE [LARGE SCALE GENOMIC DNA]</scope>
    <source>
        <strain evidence="3">CASJ009</strain>
    </source>
</reference>
<dbReference type="OrthoDB" id="5295223at2"/>
<dbReference type="SUPFAM" id="SSF141000">
    <property type="entry name" value="Glu-tRNAGln amidotransferase C subunit"/>
    <property type="match status" value="1"/>
</dbReference>
<dbReference type="GO" id="GO:0005524">
    <property type="term" value="F:ATP binding"/>
    <property type="evidence" value="ECO:0007669"/>
    <property type="project" value="UniProtKB-KW"/>
</dbReference>
<dbReference type="InterPro" id="IPR036113">
    <property type="entry name" value="Asp/Glu-ADT_sf_sub_c"/>
</dbReference>
<dbReference type="PANTHER" id="PTHR15004">
    <property type="entry name" value="GLUTAMYL-TRNA(GLN) AMIDOTRANSFERASE SUBUNIT C, MITOCHONDRIAL"/>
    <property type="match status" value="1"/>
</dbReference>
<comment type="similarity">
    <text evidence="1">Belongs to the GatC family.</text>
</comment>
<dbReference type="AlphaFoldDB" id="A0A251XTC8"/>
<dbReference type="GO" id="GO:0006450">
    <property type="term" value="P:regulation of translational fidelity"/>
    <property type="evidence" value="ECO:0007669"/>
    <property type="project" value="InterPro"/>
</dbReference>
<protein>
    <recommendedName>
        <fullName evidence="1">Aspartyl/glutamyl-tRNA(Asn/Gln) amidotransferase subunit C</fullName>
        <shortName evidence="1">Asp/Glu-ADT subunit C</shortName>
        <ecNumber evidence="1">6.3.5.-</ecNumber>
    </recommendedName>
</protein>
<gene>
    <name evidence="1 3" type="primary">gatC</name>
    <name evidence="3" type="ORF">CMsap09_07350</name>
</gene>
<dbReference type="GO" id="GO:0050567">
    <property type="term" value="F:glutaminyl-tRNA synthase (glutamine-hydrolyzing) activity"/>
    <property type="evidence" value="ECO:0007669"/>
    <property type="project" value="UniProtKB-UniRule"/>
</dbReference>
<dbReference type="GO" id="GO:0070681">
    <property type="term" value="P:glutaminyl-tRNAGln biosynthesis via transamidation"/>
    <property type="evidence" value="ECO:0007669"/>
    <property type="project" value="TreeGrafter"/>
</dbReference>
<feature type="region of interest" description="Disordered" evidence="2">
    <location>
        <begin position="1"/>
        <end position="31"/>
    </location>
</feature>
<dbReference type="GO" id="GO:0050566">
    <property type="term" value="F:asparaginyl-tRNA synthase (glutamine-hydrolyzing) activity"/>
    <property type="evidence" value="ECO:0007669"/>
    <property type="project" value="RHEA"/>
</dbReference>
<keyword evidence="1" id="KW-0436">Ligase</keyword>